<keyword evidence="8" id="KW-1185">Reference proteome</keyword>
<evidence type="ECO:0000256" key="1">
    <source>
        <dbReference type="ARBA" id="ARBA00003145"/>
    </source>
</evidence>
<evidence type="ECO:0000256" key="4">
    <source>
        <dbReference type="ARBA" id="ARBA00022525"/>
    </source>
</evidence>
<keyword evidence="4" id="KW-0964">Secreted</keyword>
<evidence type="ECO:0000313" key="7">
    <source>
        <dbReference type="EMBL" id="GAD49151.1"/>
    </source>
</evidence>
<dbReference type="PANTHER" id="PTHR21248:SF12">
    <property type="entry name" value="CARDIOLIPIN SYNTHASE C"/>
    <property type="match status" value="1"/>
</dbReference>
<evidence type="ECO:0000256" key="2">
    <source>
        <dbReference type="ARBA" id="ARBA00004613"/>
    </source>
</evidence>
<dbReference type="SMART" id="SM00155">
    <property type="entry name" value="PLDc"/>
    <property type="match status" value="2"/>
</dbReference>
<dbReference type="Pfam" id="PF13091">
    <property type="entry name" value="PLDc_2"/>
    <property type="match status" value="2"/>
</dbReference>
<evidence type="ECO:0000313" key="8">
    <source>
        <dbReference type="Proteomes" id="UP000016568"/>
    </source>
</evidence>
<organism evidence="7 8">
    <name type="scientific">Caenibius tardaugens NBRC 16725</name>
    <dbReference type="NCBI Taxonomy" id="1219035"/>
    <lineage>
        <taxon>Bacteria</taxon>
        <taxon>Pseudomonadati</taxon>
        <taxon>Pseudomonadota</taxon>
        <taxon>Alphaproteobacteria</taxon>
        <taxon>Sphingomonadales</taxon>
        <taxon>Erythrobacteraceae</taxon>
        <taxon>Caenibius</taxon>
    </lineage>
</organism>
<comment type="caution">
    <text evidence="7">The sequence shown here is derived from an EMBL/GenBank/DDBJ whole genome shotgun (WGS) entry which is preliminary data.</text>
</comment>
<protein>
    <recommendedName>
        <fullName evidence="3">Phospholipase D</fullName>
    </recommendedName>
    <alternativeName>
        <fullName evidence="5">Choline phosphatase</fullName>
    </alternativeName>
</protein>
<dbReference type="GO" id="GO:0032049">
    <property type="term" value="P:cardiolipin biosynthetic process"/>
    <property type="evidence" value="ECO:0007669"/>
    <property type="project" value="UniProtKB-ARBA"/>
</dbReference>
<dbReference type="GO" id="GO:0030572">
    <property type="term" value="F:phosphatidyltransferase activity"/>
    <property type="evidence" value="ECO:0007669"/>
    <property type="project" value="UniProtKB-ARBA"/>
</dbReference>
<reference evidence="7 8" key="1">
    <citation type="submission" date="2013-09" db="EMBL/GenBank/DDBJ databases">
        <title>Whole genome shotgun sequence of Novosphingobium tardaugens NBRC 16725.</title>
        <authorList>
            <person name="Isaki S."/>
            <person name="Hosoyama A."/>
            <person name="Tsuchikane K."/>
            <person name="Katsumata H."/>
            <person name="Ando Y."/>
            <person name="Yamazaki S."/>
            <person name="Fujita N."/>
        </authorList>
    </citation>
    <scope>NUCLEOTIDE SEQUENCE [LARGE SCALE GENOMIC DNA]</scope>
    <source>
        <strain evidence="7 8">NBRC 16725</strain>
    </source>
</reference>
<proteinExistence type="predicted"/>
<dbReference type="InterPro" id="IPR001736">
    <property type="entry name" value="PLipase_D/transphosphatidylase"/>
</dbReference>
<accession>U2Y7G9</accession>
<dbReference type="PROSITE" id="PS50035">
    <property type="entry name" value="PLD"/>
    <property type="match status" value="2"/>
</dbReference>
<comment type="function">
    <text evidence="1">Could be a virulence factor.</text>
</comment>
<dbReference type="Proteomes" id="UP000016568">
    <property type="component" value="Unassembled WGS sequence"/>
</dbReference>
<dbReference type="SUPFAM" id="SSF56024">
    <property type="entry name" value="Phospholipase D/nuclease"/>
    <property type="match status" value="2"/>
</dbReference>
<dbReference type="RefSeq" id="WP_021690058.1">
    <property type="nucleotide sequence ID" value="NZ_BASZ01000005.1"/>
</dbReference>
<dbReference type="EMBL" id="BASZ01000005">
    <property type="protein sequence ID" value="GAD49151.1"/>
    <property type="molecule type" value="Genomic_DNA"/>
</dbReference>
<dbReference type="GO" id="GO:0005576">
    <property type="term" value="C:extracellular region"/>
    <property type="evidence" value="ECO:0007669"/>
    <property type="project" value="UniProtKB-SubCell"/>
</dbReference>
<dbReference type="Gene3D" id="3.30.870.10">
    <property type="entry name" value="Endonuclease Chain A"/>
    <property type="match status" value="2"/>
</dbReference>
<dbReference type="InterPro" id="IPR025202">
    <property type="entry name" value="PLD-like_dom"/>
</dbReference>
<evidence type="ECO:0000256" key="3">
    <source>
        <dbReference type="ARBA" id="ARBA00018392"/>
    </source>
</evidence>
<dbReference type="eggNOG" id="COG1502">
    <property type="taxonomic scope" value="Bacteria"/>
</dbReference>
<sequence length="397" mass="44595">MADTYCDPACFSVPAHGHDLTFYPGGEDRLNALLALIAGAARSLKLCFYIFSEDRSGRLVRDALVLAARRGVQVTLIVDRFGSDATETFFAPLSVVGGTVLFFSSRWTRRYLIRNHQKMVIADDDRVMIGGFNVADDYFAPPDANGWSDLGITVSGPIVAALGRWFEQLANWTADPDAQLLAIRKLVREWEPGEGPMRWLIGGPTKFLSNWARSVSNDLSRGRRLDMVMAYFAPAPLMLRKIGWIGRTGKARLVLPAKSDNGATIGAARALYRMLLKRRVDIWEFVPCKLHTKLIVIDSTVYIGSGNFDMRSLYINLELMLRIEDAALANRMRDYISQQVDASDRITLALDRARRTWFNRLRWGLSWFLVTVVDYSITRRLNLGLGSVIVPENDPPS</sequence>
<gene>
    <name evidence="7" type="ORF">NT2_05_00720</name>
</gene>
<dbReference type="PANTHER" id="PTHR21248">
    <property type="entry name" value="CARDIOLIPIN SYNTHASE"/>
    <property type="match status" value="1"/>
</dbReference>
<dbReference type="CDD" id="cd09110">
    <property type="entry name" value="PLDc_CLS_1"/>
    <property type="match status" value="1"/>
</dbReference>
<comment type="subcellular location">
    <subcellularLocation>
        <location evidence="2">Secreted</location>
    </subcellularLocation>
</comment>
<evidence type="ECO:0000256" key="5">
    <source>
        <dbReference type="ARBA" id="ARBA00029594"/>
    </source>
</evidence>
<evidence type="ECO:0000259" key="6">
    <source>
        <dbReference type="PROSITE" id="PS50035"/>
    </source>
</evidence>
<dbReference type="AlphaFoldDB" id="U2Y7G9"/>
<feature type="domain" description="PLD phosphodiesterase" evidence="6">
    <location>
        <begin position="290"/>
        <end position="312"/>
    </location>
</feature>
<feature type="domain" description="PLD phosphodiesterase" evidence="6">
    <location>
        <begin position="111"/>
        <end position="138"/>
    </location>
</feature>
<name>U2Y7G9_9SPHN</name>